<protein>
    <submittedName>
        <fullName evidence="2">Uncharacterized protein</fullName>
    </submittedName>
</protein>
<proteinExistence type="predicted"/>
<evidence type="ECO:0000313" key="3">
    <source>
        <dbReference type="Proteomes" id="UP001151760"/>
    </source>
</evidence>
<reference evidence="2" key="1">
    <citation type="journal article" date="2022" name="Int. J. Mol. Sci.">
        <title>Draft Genome of Tanacetum Coccineum: Genomic Comparison of Closely Related Tanacetum-Family Plants.</title>
        <authorList>
            <person name="Yamashiro T."/>
            <person name="Shiraishi A."/>
            <person name="Nakayama K."/>
            <person name="Satake H."/>
        </authorList>
    </citation>
    <scope>NUCLEOTIDE SEQUENCE</scope>
</reference>
<organism evidence="2 3">
    <name type="scientific">Tanacetum coccineum</name>
    <dbReference type="NCBI Taxonomy" id="301880"/>
    <lineage>
        <taxon>Eukaryota</taxon>
        <taxon>Viridiplantae</taxon>
        <taxon>Streptophyta</taxon>
        <taxon>Embryophyta</taxon>
        <taxon>Tracheophyta</taxon>
        <taxon>Spermatophyta</taxon>
        <taxon>Magnoliopsida</taxon>
        <taxon>eudicotyledons</taxon>
        <taxon>Gunneridae</taxon>
        <taxon>Pentapetalae</taxon>
        <taxon>asterids</taxon>
        <taxon>campanulids</taxon>
        <taxon>Asterales</taxon>
        <taxon>Asteraceae</taxon>
        <taxon>Asteroideae</taxon>
        <taxon>Anthemideae</taxon>
        <taxon>Anthemidinae</taxon>
        <taxon>Tanacetum</taxon>
    </lineage>
</organism>
<gene>
    <name evidence="2" type="ORF">Tco_0953193</name>
</gene>
<feature type="region of interest" description="Disordered" evidence="1">
    <location>
        <begin position="1"/>
        <end position="20"/>
    </location>
</feature>
<comment type="caution">
    <text evidence="2">The sequence shown here is derived from an EMBL/GenBank/DDBJ whole genome shotgun (WGS) entry which is preliminary data.</text>
</comment>
<sequence length="77" mass="8881">MATPFTNPERQFRAGRDTSPTPINNIYTFYESESSGSVFKDIGEMDIETLTLEQYLNLNNTRNRKNNPEKTTFEIKG</sequence>
<accession>A0ABQ5E111</accession>
<keyword evidence="3" id="KW-1185">Reference proteome</keyword>
<name>A0ABQ5E111_9ASTR</name>
<dbReference type="Proteomes" id="UP001151760">
    <property type="component" value="Unassembled WGS sequence"/>
</dbReference>
<evidence type="ECO:0000256" key="1">
    <source>
        <dbReference type="SAM" id="MobiDB-lite"/>
    </source>
</evidence>
<evidence type="ECO:0000313" key="2">
    <source>
        <dbReference type="EMBL" id="GJT44478.1"/>
    </source>
</evidence>
<dbReference type="EMBL" id="BQNB010015817">
    <property type="protein sequence ID" value="GJT44478.1"/>
    <property type="molecule type" value="Genomic_DNA"/>
</dbReference>
<reference evidence="2" key="2">
    <citation type="submission" date="2022-01" db="EMBL/GenBank/DDBJ databases">
        <authorList>
            <person name="Yamashiro T."/>
            <person name="Shiraishi A."/>
            <person name="Satake H."/>
            <person name="Nakayama K."/>
        </authorList>
    </citation>
    <scope>NUCLEOTIDE SEQUENCE</scope>
</reference>